<dbReference type="AlphaFoldDB" id="A0A8T9Q3Q4"/>
<keyword evidence="1" id="KW-0472">Membrane</keyword>
<feature type="transmembrane region" description="Helical" evidence="1">
    <location>
        <begin position="44"/>
        <end position="69"/>
    </location>
</feature>
<feature type="transmembrane region" description="Helical" evidence="1">
    <location>
        <begin position="20"/>
        <end position="37"/>
    </location>
</feature>
<dbReference type="KEGG" id="hcu:MUN79_24255"/>
<evidence type="ECO:0000256" key="1">
    <source>
        <dbReference type="SAM" id="Phobius"/>
    </source>
</evidence>
<sequence length="173" mass="18863">MNSVPRFETTVAPPDSSQTYVALILAALGLLCCRMGGLASAAHILFLLMGSVLVLVGLGLGLSSFHFVLDKTGNRYRSCPTLLGFNLGDWQPLPSLSGITVKYFSEYPIAGRRRWQTNNPQEHYIVMLSSKAANRRGIVVGKFPYRQKSQATDLAAQLAAYLALPVTLYDAPE</sequence>
<evidence type="ECO:0000313" key="2">
    <source>
        <dbReference type="EMBL" id="UOQ71685.1"/>
    </source>
</evidence>
<keyword evidence="1" id="KW-1133">Transmembrane helix</keyword>
<protein>
    <submittedName>
        <fullName evidence="2">Uncharacterized protein</fullName>
    </submittedName>
</protein>
<organism evidence="2 3">
    <name type="scientific">Hymenobacter cellulosilyticus</name>
    <dbReference type="NCBI Taxonomy" id="2932248"/>
    <lineage>
        <taxon>Bacteria</taxon>
        <taxon>Pseudomonadati</taxon>
        <taxon>Bacteroidota</taxon>
        <taxon>Cytophagia</taxon>
        <taxon>Cytophagales</taxon>
        <taxon>Hymenobacteraceae</taxon>
        <taxon>Hymenobacter</taxon>
    </lineage>
</organism>
<keyword evidence="3" id="KW-1185">Reference proteome</keyword>
<name>A0A8T9Q3Q4_9BACT</name>
<dbReference type="Proteomes" id="UP000831796">
    <property type="component" value="Chromosome"/>
</dbReference>
<keyword evidence="1" id="KW-0812">Transmembrane</keyword>
<proteinExistence type="predicted"/>
<dbReference type="RefSeq" id="WP_244675088.1">
    <property type="nucleotide sequence ID" value="NZ_CP095046.1"/>
</dbReference>
<accession>A0A8T9Q3Q4</accession>
<dbReference type="EMBL" id="CP095046">
    <property type="protein sequence ID" value="UOQ71685.1"/>
    <property type="molecule type" value="Genomic_DNA"/>
</dbReference>
<reference evidence="2" key="1">
    <citation type="submission" date="2022-04" db="EMBL/GenBank/DDBJ databases">
        <title>Hymenobacter sp. isolated from the air.</title>
        <authorList>
            <person name="Won M."/>
            <person name="Lee C.-M."/>
            <person name="Woen H.-Y."/>
            <person name="Kwon S.-W."/>
        </authorList>
    </citation>
    <scope>NUCLEOTIDE SEQUENCE</scope>
    <source>
        <strain evidence="2">5116S-3</strain>
    </source>
</reference>
<evidence type="ECO:0000313" key="3">
    <source>
        <dbReference type="Proteomes" id="UP000831796"/>
    </source>
</evidence>
<gene>
    <name evidence="2" type="ORF">MUN79_24255</name>
</gene>